<evidence type="ECO:0000313" key="1">
    <source>
        <dbReference type="EMBL" id="KAL1194894.1"/>
    </source>
</evidence>
<dbReference type="PANTHER" id="PTHR32410:SF211">
    <property type="entry name" value="CYSTEINE_HISTIDINE-RICH C1 DOMAIN FAMILY PROTEIN"/>
    <property type="match status" value="1"/>
</dbReference>
<dbReference type="SUPFAM" id="SSF57889">
    <property type="entry name" value="Cysteine-rich domain"/>
    <property type="match status" value="1"/>
</dbReference>
<evidence type="ECO:0000313" key="2">
    <source>
        <dbReference type="Proteomes" id="UP001558713"/>
    </source>
</evidence>
<organism evidence="1 2">
    <name type="scientific">Cardamine amara subsp. amara</name>
    <dbReference type="NCBI Taxonomy" id="228776"/>
    <lineage>
        <taxon>Eukaryota</taxon>
        <taxon>Viridiplantae</taxon>
        <taxon>Streptophyta</taxon>
        <taxon>Embryophyta</taxon>
        <taxon>Tracheophyta</taxon>
        <taxon>Spermatophyta</taxon>
        <taxon>Magnoliopsida</taxon>
        <taxon>eudicotyledons</taxon>
        <taxon>Gunneridae</taxon>
        <taxon>Pentapetalae</taxon>
        <taxon>rosids</taxon>
        <taxon>malvids</taxon>
        <taxon>Brassicales</taxon>
        <taxon>Brassicaceae</taxon>
        <taxon>Cardamineae</taxon>
        <taxon>Cardamine</taxon>
    </lineage>
</organism>
<gene>
    <name evidence="1" type="ORF">V5N11_020018</name>
</gene>
<dbReference type="InterPro" id="IPR053192">
    <property type="entry name" value="Vacuole_Formation_Reg"/>
</dbReference>
<name>A0ABD0ZU55_CARAN</name>
<keyword evidence="2" id="KW-1185">Reference proteome</keyword>
<reference evidence="1 2" key="1">
    <citation type="submission" date="2024-04" db="EMBL/GenBank/DDBJ databases">
        <title>Genome assembly C_amara_ONT_v2.</title>
        <authorList>
            <person name="Yant L."/>
            <person name="Moore C."/>
            <person name="Slenker M."/>
        </authorList>
    </citation>
    <scope>NUCLEOTIDE SEQUENCE [LARGE SCALE GENOMIC DNA]</scope>
    <source>
        <tissue evidence="1">Leaf</tissue>
    </source>
</reference>
<comment type="caution">
    <text evidence="1">The sequence shown here is derived from an EMBL/GenBank/DDBJ whole genome shotgun (WGS) entry which is preliminary data.</text>
</comment>
<dbReference type="Proteomes" id="UP001558713">
    <property type="component" value="Unassembled WGS sequence"/>
</dbReference>
<protein>
    <submittedName>
        <fullName evidence="1">Uncharacterized protein</fullName>
    </submittedName>
</protein>
<accession>A0ABD0ZU55</accession>
<dbReference type="PANTHER" id="PTHR32410">
    <property type="entry name" value="CYSTEINE/HISTIDINE-RICH C1 DOMAIN FAMILY PROTEIN"/>
    <property type="match status" value="1"/>
</dbReference>
<dbReference type="InterPro" id="IPR046349">
    <property type="entry name" value="C1-like_sf"/>
</dbReference>
<proteinExistence type="predicted"/>
<dbReference type="EMBL" id="JBANAX010000741">
    <property type="protein sequence ID" value="KAL1194894.1"/>
    <property type="molecule type" value="Genomic_DNA"/>
</dbReference>
<sequence length="142" mass="15652">MLVGCKETVARIFVSSEILWSTEVVMHIASLILNNSVLEIGYTRFVSKVLTGSTGLILAQCAITVFFHSQCATRNDVWGGIELEGIPEEPGNIMSFKEVCDNIINHFSHEKHNLKLNQDGATHGGSIRCEACMLSVYSDTVY</sequence>
<dbReference type="AlphaFoldDB" id="A0ABD0ZU55"/>